<accession>A0A1F7WXE1</accession>
<comment type="caution">
    <text evidence="1">The sequence shown here is derived from an EMBL/GenBank/DDBJ whole genome shotgun (WGS) entry which is preliminary data.</text>
</comment>
<name>A0A1F7WXE1_9BACT</name>
<evidence type="ECO:0000313" key="2">
    <source>
        <dbReference type="Proteomes" id="UP000178735"/>
    </source>
</evidence>
<organism evidence="1 2">
    <name type="scientific">Candidatus Wallbacteria bacterium GWC2_49_35</name>
    <dbReference type="NCBI Taxonomy" id="1817813"/>
    <lineage>
        <taxon>Bacteria</taxon>
        <taxon>Candidatus Walliibacteriota</taxon>
    </lineage>
</organism>
<proteinExistence type="predicted"/>
<dbReference type="AlphaFoldDB" id="A0A1F7WXE1"/>
<sequence>MSNQDNFEIDTQVAAEEAVDLNIPEKCPSCGRENTERRKRCAYCCTLTPPRERITLRAMNLSTIVLFIAALVYFVIAVTLSPQYTPVSGLGESMNFQHVRILAKVRYISEFKDKYQKRSTIQLELEDSKSGGGDDYEGRIKLKAEGEVARELKEKGLMPARGDVVDVSATLFAGKGYRTLSLGTAELLKVVDKASEAAVVETDVKSLIEKPESFKNKKVKIKEAVIKAKRGKLVLEVSGPDDAAGTLVIFGVDPSGYKEGQKISASGLFVYYERGGYWELKITEDESDSIVVLN</sequence>
<dbReference type="STRING" id="1817813.A2008_13300"/>
<reference evidence="1 2" key="1">
    <citation type="journal article" date="2016" name="Nat. Commun.">
        <title>Thousands of microbial genomes shed light on interconnected biogeochemical processes in an aquifer system.</title>
        <authorList>
            <person name="Anantharaman K."/>
            <person name="Brown C.T."/>
            <person name="Hug L.A."/>
            <person name="Sharon I."/>
            <person name="Castelle C.J."/>
            <person name="Probst A.J."/>
            <person name="Thomas B.C."/>
            <person name="Singh A."/>
            <person name="Wilkins M.J."/>
            <person name="Karaoz U."/>
            <person name="Brodie E.L."/>
            <person name="Williams K.H."/>
            <person name="Hubbard S.S."/>
            <person name="Banfield J.F."/>
        </authorList>
    </citation>
    <scope>NUCLEOTIDE SEQUENCE [LARGE SCALE GENOMIC DNA]</scope>
</reference>
<dbReference type="Proteomes" id="UP000178735">
    <property type="component" value="Unassembled WGS sequence"/>
</dbReference>
<dbReference type="EMBL" id="MGFH01000043">
    <property type="protein sequence ID" value="OGM07476.1"/>
    <property type="molecule type" value="Genomic_DNA"/>
</dbReference>
<gene>
    <name evidence="1" type="ORF">A2008_13300</name>
</gene>
<protein>
    <submittedName>
        <fullName evidence="1">Uncharacterized protein</fullName>
    </submittedName>
</protein>
<evidence type="ECO:0000313" key="1">
    <source>
        <dbReference type="EMBL" id="OGM07476.1"/>
    </source>
</evidence>